<evidence type="ECO:0000313" key="3">
    <source>
        <dbReference type="Proteomes" id="UP001153069"/>
    </source>
</evidence>
<dbReference type="Proteomes" id="UP001153069">
    <property type="component" value="Unassembled WGS sequence"/>
</dbReference>
<gene>
    <name evidence="2" type="ORF">SEMRO_971_G226460.1</name>
</gene>
<feature type="compositionally biased region" description="Basic and acidic residues" evidence="1">
    <location>
        <begin position="227"/>
        <end position="238"/>
    </location>
</feature>
<evidence type="ECO:0000313" key="2">
    <source>
        <dbReference type="EMBL" id="CAB9518903.1"/>
    </source>
</evidence>
<organism evidence="2 3">
    <name type="scientific">Seminavis robusta</name>
    <dbReference type="NCBI Taxonomy" id="568900"/>
    <lineage>
        <taxon>Eukaryota</taxon>
        <taxon>Sar</taxon>
        <taxon>Stramenopiles</taxon>
        <taxon>Ochrophyta</taxon>
        <taxon>Bacillariophyta</taxon>
        <taxon>Bacillariophyceae</taxon>
        <taxon>Bacillariophycidae</taxon>
        <taxon>Naviculales</taxon>
        <taxon>Naviculaceae</taxon>
        <taxon>Seminavis</taxon>
    </lineage>
</organism>
<dbReference type="EMBL" id="CAICTM010000969">
    <property type="protein sequence ID" value="CAB9518903.1"/>
    <property type="molecule type" value="Genomic_DNA"/>
</dbReference>
<reference evidence="2" key="1">
    <citation type="submission" date="2020-06" db="EMBL/GenBank/DDBJ databases">
        <authorList>
            <consortium name="Plant Systems Biology data submission"/>
        </authorList>
    </citation>
    <scope>NUCLEOTIDE SEQUENCE</scope>
    <source>
        <strain evidence="2">D6</strain>
    </source>
</reference>
<feature type="region of interest" description="Disordered" evidence="1">
    <location>
        <begin position="1"/>
        <end position="21"/>
    </location>
</feature>
<feature type="compositionally biased region" description="Basic and acidic residues" evidence="1">
    <location>
        <begin position="165"/>
        <end position="179"/>
    </location>
</feature>
<accession>A0A9N8HKU0</accession>
<feature type="region of interest" description="Disordered" evidence="1">
    <location>
        <begin position="134"/>
        <end position="187"/>
    </location>
</feature>
<proteinExistence type="predicted"/>
<name>A0A9N8HKU0_9STRA</name>
<sequence>MRRSGSSSCMLRPKNSMDSLDSQFPEQLSVTMISREDLPSFSTERFFMLSEFHLNAHSIRFVSDLQDDFTIPSSSNDDSDVDTSAVLEEFKNGTDSFPPFLIFYILWRPDMTKSAEAFASEHILPAVEAVQSHTVIAPSEEEKKKARSGDGTTTPTNGCRTPTGDQEKESDFAGREHDSVTSSSLSSLTENRRTRLYLVVERTNPFQDDDDDNDDGKDQSTSPIEMQQKHEKQQQHFESETALAENLARHMASHSRLRSVFHGITIGVANHKRAAPGLDACLNAINFGARDRRKISRDAKCHIGLICLTPNDLLGLDKDGETDAAQNVLQTRISTEWNGKGNLKTFAYRAHAMWCKDFGMPLHSADFPLAEGKRRSGRRLGRLDEELERRFDSLILDILNFGAFLLITYFVWKGLAGELS</sequence>
<evidence type="ECO:0000256" key="1">
    <source>
        <dbReference type="SAM" id="MobiDB-lite"/>
    </source>
</evidence>
<feature type="compositionally biased region" description="Low complexity" evidence="1">
    <location>
        <begin position="151"/>
        <end position="164"/>
    </location>
</feature>
<feature type="region of interest" description="Disordered" evidence="1">
    <location>
        <begin position="202"/>
        <end position="238"/>
    </location>
</feature>
<dbReference type="AlphaFoldDB" id="A0A9N8HKU0"/>
<protein>
    <submittedName>
        <fullName evidence="2">Uncharacterized protein</fullName>
    </submittedName>
</protein>
<keyword evidence="3" id="KW-1185">Reference proteome</keyword>
<comment type="caution">
    <text evidence="2">The sequence shown here is derived from an EMBL/GenBank/DDBJ whole genome shotgun (WGS) entry which is preliminary data.</text>
</comment>
<dbReference type="OrthoDB" id="48460at2759"/>